<name>A0A8J3P5P1_9ACTN</name>
<sequence length="134" mass="14872">MSARFLADTSAVIRVLTGKADQIWIDAVTAGTVAICDPVELELLRDTATNTRRPQIQRMIRLLYGWCPVPDDCWDRALRLQDELAVTGQHSGASAVDLLVAVTAMKNRLVVLHDDRDYEVIARTSGVQIQRVVT</sequence>
<keyword evidence="2 8" id="KW-1277">Toxin-antitoxin system</keyword>
<dbReference type="InterPro" id="IPR002716">
    <property type="entry name" value="PIN_dom"/>
</dbReference>
<evidence type="ECO:0000259" key="9">
    <source>
        <dbReference type="Pfam" id="PF01850"/>
    </source>
</evidence>
<comment type="similarity">
    <text evidence="7 8">Belongs to the PINc/VapC protein family.</text>
</comment>
<dbReference type="SUPFAM" id="SSF88723">
    <property type="entry name" value="PIN domain-like"/>
    <property type="match status" value="1"/>
</dbReference>
<keyword evidence="8" id="KW-0800">Toxin</keyword>
<evidence type="ECO:0000256" key="1">
    <source>
        <dbReference type="ARBA" id="ARBA00001946"/>
    </source>
</evidence>
<dbReference type="AlphaFoldDB" id="A0A8J3P5P1"/>
<dbReference type="Proteomes" id="UP000630887">
    <property type="component" value="Unassembled WGS sequence"/>
</dbReference>
<dbReference type="PANTHER" id="PTHR33653">
    <property type="entry name" value="RIBONUCLEASE VAPC2"/>
    <property type="match status" value="1"/>
</dbReference>
<evidence type="ECO:0000256" key="7">
    <source>
        <dbReference type="ARBA" id="ARBA00038093"/>
    </source>
</evidence>
<accession>A0A8J3P5P1</accession>
<keyword evidence="4 8" id="KW-0479">Metal-binding</keyword>
<proteinExistence type="inferred from homology"/>
<comment type="cofactor">
    <cofactor evidence="1 8">
        <name>Mg(2+)</name>
        <dbReference type="ChEBI" id="CHEBI:18420"/>
    </cofactor>
</comment>
<dbReference type="GO" id="GO:0004540">
    <property type="term" value="F:RNA nuclease activity"/>
    <property type="evidence" value="ECO:0007669"/>
    <property type="project" value="InterPro"/>
</dbReference>
<organism evidence="10 11">
    <name type="scientific">Catellatospora coxensis</name>
    <dbReference type="NCBI Taxonomy" id="310354"/>
    <lineage>
        <taxon>Bacteria</taxon>
        <taxon>Bacillati</taxon>
        <taxon>Actinomycetota</taxon>
        <taxon>Actinomycetes</taxon>
        <taxon>Micromonosporales</taxon>
        <taxon>Micromonosporaceae</taxon>
        <taxon>Catellatospora</taxon>
    </lineage>
</organism>
<evidence type="ECO:0000313" key="10">
    <source>
        <dbReference type="EMBL" id="GIG04607.1"/>
    </source>
</evidence>
<dbReference type="InterPro" id="IPR050556">
    <property type="entry name" value="Type_II_TA_system_RNase"/>
</dbReference>
<feature type="binding site" evidence="8">
    <location>
        <position position="97"/>
    </location>
    <ligand>
        <name>Mg(2+)</name>
        <dbReference type="ChEBI" id="CHEBI:18420"/>
    </ligand>
</feature>
<dbReference type="GO" id="GO:0090729">
    <property type="term" value="F:toxin activity"/>
    <property type="evidence" value="ECO:0007669"/>
    <property type="project" value="UniProtKB-KW"/>
</dbReference>
<gene>
    <name evidence="10" type="primary">vapC6</name>
    <name evidence="8" type="synonym">vapC</name>
    <name evidence="10" type="ORF">Cco03nite_13070</name>
</gene>
<dbReference type="Pfam" id="PF01850">
    <property type="entry name" value="PIN"/>
    <property type="match status" value="1"/>
</dbReference>
<keyword evidence="6 8" id="KW-0460">Magnesium</keyword>
<dbReference type="GO" id="GO:0000287">
    <property type="term" value="F:magnesium ion binding"/>
    <property type="evidence" value="ECO:0007669"/>
    <property type="project" value="UniProtKB-UniRule"/>
</dbReference>
<feature type="binding site" evidence="8">
    <location>
        <position position="8"/>
    </location>
    <ligand>
        <name>Mg(2+)</name>
        <dbReference type="ChEBI" id="CHEBI:18420"/>
    </ligand>
</feature>
<feature type="domain" description="PIN" evidence="9">
    <location>
        <begin position="7"/>
        <end position="122"/>
    </location>
</feature>
<comment type="function">
    <text evidence="8">Toxic component of a toxin-antitoxin (TA) system. An RNase.</text>
</comment>
<keyword evidence="5 8" id="KW-0378">Hydrolase</keyword>
<dbReference type="EC" id="3.1.-.-" evidence="8"/>
<reference evidence="10 11" key="1">
    <citation type="submission" date="2021-01" db="EMBL/GenBank/DDBJ databases">
        <title>Whole genome shotgun sequence of Catellatospora coxensis NBRC 107359.</title>
        <authorList>
            <person name="Komaki H."/>
            <person name="Tamura T."/>
        </authorList>
    </citation>
    <scope>NUCLEOTIDE SEQUENCE [LARGE SCALE GENOMIC DNA]</scope>
    <source>
        <strain evidence="10 11">NBRC 107359</strain>
    </source>
</reference>
<evidence type="ECO:0000313" key="11">
    <source>
        <dbReference type="Proteomes" id="UP000630887"/>
    </source>
</evidence>
<dbReference type="RefSeq" id="WP_203689747.1">
    <property type="nucleotide sequence ID" value="NZ_BAAALC010000040.1"/>
</dbReference>
<evidence type="ECO:0000256" key="6">
    <source>
        <dbReference type="ARBA" id="ARBA00022842"/>
    </source>
</evidence>
<dbReference type="Gene3D" id="3.40.50.1010">
    <property type="entry name" value="5'-nuclease"/>
    <property type="match status" value="1"/>
</dbReference>
<protein>
    <recommendedName>
        <fullName evidence="8">Ribonuclease VapC</fullName>
        <shortName evidence="8">RNase VapC</shortName>
        <ecNumber evidence="8">3.1.-.-</ecNumber>
    </recommendedName>
    <alternativeName>
        <fullName evidence="8">Toxin VapC</fullName>
    </alternativeName>
</protein>
<keyword evidence="11" id="KW-1185">Reference proteome</keyword>
<dbReference type="PANTHER" id="PTHR33653:SF1">
    <property type="entry name" value="RIBONUCLEASE VAPC2"/>
    <property type="match status" value="1"/>
</dbReference>
<keyword evidence="3 8" id="KW-0540">Nuclease</keyword>
<evidence type="ECO:0000256" key="5">
    <source>
        <dbReference type="ARBA" id="ARBA00022801"/>
    </source>
</evidence>
<evidence type="ECO:0000256" key="2">
    <source>
        <dbReference type="ARBA" id="ARBA00022649"/>
    </source>
</evidence>
<evidence type="ECO:0000256" key="4">
    <source>
        <dbReference type="ARBA" id="ARBA00022723"/>
    </source>
</evidence>
<dbReference type="InterPro" id="IPR022907">
    <property type="entry name" value="VapC_family"/>
</dbReference>
<dbReference type="EMBL" id="BONI01000008">
    <property type="protein sequence ID" value="GIG04607.1"/>
    <property type="molecule type" value="Genomic_DNA"/>
</dbReference>
<dbReference type="HAMAP" id="MF_00265">
    <property type="entry name" value="VapC_Nob1"/>
    <property type="match status" value="1"/>
</dbReference>
<dbReference type="InterPro" id="IPR029060">
    <property type="entry name" value="PIN-like_dom_sf"/>
</dbReference>
<evidence type="ECO:0000256" key="3">
    <source>
        <dbReference type="ARBA" id="ARBA00022722"/>
    </source>
</evidence>
<dbReference type="GO" id="GO:0016787">
    <property type="term" value="F:hydrolase activity"/>
    <property type="evidence" value="ECO:0007669"/>
    <property type="project" value="UniProtKB-KW"/>
</dbReference>
<evidence type="ECO:0000256" key="8">
    <source>
        <dbReference type="HAMAP-Rule" id="MF_00265"/>
    </source>
</evidence>
<comment type="caution">
    <text evidence="10">The sequence shown here is derived from an EMBL/GenBank/DDBJ whole genome shotgun (WGS) entry which is preliminary data.</text>
</comment>